<feature type="region of interest" description="Disordered" evidence="7">
    <location>
        <begin position="209"/>
        <end position="312"/>
    </location>
</feature>
<feature type="compositionally biased region" description="Polar residues" evidence="7">
    <location>
        <begin position="283"/>
        <end position="295"/>
    </location>
</feature>
<sequence length="1626" mass="180408">MRARATRKFPNRRLSQRHRYSCDEMEPVTAGALPVKMTTVEKLFAQIFERKTSILQQVKRQTDSYSQHLASKLLIQGITPPSWLWNPYQSSNLEELNKDELISDIVLPRAWPSTYEDARHSICKGSLVTGNNAELSDGAFVETRASGADLQDGAGAAGPNSPAVIYNCNNECALSSLPQLDAGVAMPQDEIDTRTESTLAAPVQSLVKIQRSKSRQKALELRNSANAKSRSHSSIKNKSDVTSTGIDLSASLSEQVTEPDKFPEQSMPVSGHYELPAERSSPESENLIDNSTRSEQVTEPHKFPESSMSEKEMDVKTGGVTISRSSLEQHKCVQDSFTENRSCIARKSNSGLAHSIVGLLDQSVTISSSGITAKIHYGCNATIKCYSCSQEKVTGTYCGRTTKSMSSIQQRPSIRETLQVDACSYLAKVTENTASQSSRETSDKLVDSKQQLESVQPSFELDNRSSEPQCYSGCEVIPSLGNVYSIASLGGAGTKSATSQKSPCVNQYIQDVPHDNAILISPVKCGAYNQLGNGEADASEYIVPQNSQSKTSERKGLECLAATLHSDCLMQVKPKQLGFDDMEEFNLKGHTHSNSEDVNLDVTNKERSCTPLNRFSLRGVPSSSPDITISEKNVNLKLDSCNKVTRLSILPVELTLQDHDRSKRCAADIKVHTPKGLGDPEAFPCFGNSNIPPGDYMLSNTSNSSDAKHHHRKRSPRDRSESLIEPYPEVGVSECEKHDEGMSCASESKTFAASCISKLTDMSTGDHQKWLDDGIPNDDRMTSSSAPGGQLYVQGDRCNDTNLRLPDSKKTEIAQDFPLLERKSISATVNSWPQVKRRKLEDQLSNCFSASHNSQMPKYCNIKMSSESKGVEIIEKQVKDVLKEDSCVGSLTSELCPMVDHHAPEGLGLNLVDSNNCMFKVRDPECATLNTDRCYTPNEQIHAPTDLDDGVLQVSSKTKEAIGDSPGYVIEKTGGEIPDGPNFDACKRSDEHDIKSALNHKNGAGLVDNRGSISYTGKIVLKHNSNFVEDNVFPHSFFHSSRDEVVNTHIVDTLPMYEGFIIDPPVADGKLDVSEAGINFEALALSETTIERASILEQICRSASMQRPSSDLSSALKLHRSHTLYQSLPEGLLEQGDLRNTSFYTEDIDKQLRHSTSCAEEVRDEVKEMSYSDCVGYSGAIFKWKSGSPYASPVGKLWERTSSHSGSLKKQLSSNPELTCFPIKEDSSIGEENENMDKLADEVQYDIDSLVGNSDAERNPPFDIASTCLNPHASVSAAKKKVQAGGRMDFVKSDVDLSATRNNARRKLRSHSRNVSEGKENQPLMMTAKKKEKLSHSNASKKHELSAASCLRKKEEKLSERWHKHDNIVSNLTSFIPLVHKKQAATLCTGKKEVKIKALEAAEAAKRHDEKKEIERKKRKEENLRQLEINKQKKQDERKKKEAEVLARKRMRAEEEKNDKEKKRLRIGELRRQQNEEEKFRVKKVDVEKKCSAIVGKPIHAEILENDNSGATVSHDSLDTSDDQSQPETKLYANFDKQDQNFTAMGAQLKSYEISPYKCSDDEGEDEDEEETTQKPIPSWARKNCVAQFLLFQQEMDPDFIFHPNSLCSIDEVLLPRKLQLKHAAL</sequence>
<evidence type="ECO:0000256" key="1">
    <source>
        <dbReference type="ARBA" id="ARBA00004123"/>
    </source>
</evidence>
<proteinExistence type="inferred from homology"/>
<comment type="subcellular location">
    <subcellularLocation>
        <location evidence="2">Cytoplasm</location>
        <location evidence="2">Cytoskeleton</location>
        <location evidence="2">Spindle</location>
    </subcellularLocation>
    <subcellularLocation>
        <location evidence="1">Nucleus</location>
    </subcellularLocation>
</comment>
<keyword evidence="10" id="KW-1185">Reference proteome</keyword>
<dbReference type="GO" id="GO:0005634">
    <property type="term" value="C:nucleus"/>
    <property type="evidence" value="ECO:0007669"/>
    <property type="project" value="UniProtKB-SubCell"/>
</dbReference>
<feature type="region of interest" description="Disordered" evidence="7">
    <location>
        <begin position="1301"/>
        <end position="1328"/>
    </location>
</feature>
<feature type="compositionally biased region" description="Polar residues" evidence="7">
    <location>
        <begin position="1506"/>
        <end position="1515"/>
    </location>
</feature>
<feature type="region of interest" description="Disordered" evidence="7">
    <location>
        <begin position="1505"/>
        <end position="1529"/>
    </location>
</feature>
<evidence type="ECO:0000256" key="7">
    <source>
        <dbReference type="SAM" id="MobiDB-lite"/>
    </source>
</evidence>
<evidence type="ECO:0000313" key="10">
    <source>
        <dbReference type="Proteomes" id="UP001152523"/>
    </source>
</evidence>
<organism evidence="9 10">
    <name type="scientific">Cuscuta epithymum</name>
    <dbReference type="NCBI Taxonomy" id="186058"/>
    <lineage>
        <taxon>Eukaryota</taxon>
        <taxon>Viridiplantae</taxon>
        <taxon>Streptophyta</taxon>
        <taxon>Embryophyta</taxon>
        <taxon>Tracheophyta</taxon>
        <taxon>Spermatophyta</taxon>
        <taxon>Magnoliopsida</taxon>
        <taxon>eudicotyledons</taxon>
        <taxon>Gunneridae</taxon>
        <taxon>Pentapetalae</taxon>
        <taxon>asterids</taxon>
        <taxon>lamiids</taxon>
        <taxon>Solanales</taxon>
        <taxon>Convolvulaceae</taxon>
        <taxon>Cuscuteae</taxon>
        <taxon>Cuscuta</taxon>
        <taxon>Cuscuta subgen. Cuscuta</taxon>
    </lineage>
</organism>
<evidence type="ECO:0000259" key="8">
    <source>
        <dbReference type="Pfam" id="PF03941"/>
    </source>
</evidence>
<evidence type="ECO:0000256" key="4">
    <source>
        <dbReference type="ARBA" id="ARBA00022490"/>
    </source>
</evidence>
<protein>
    <recommendedName>
        <fullName evidence="8">Inner centromere protein ARK-binding domain-containing protein</fullName>
    </recommendedName>
</protein>
<feature type="region of interest" description="Disordered" evidence="7">
    <location>
        <begin position="1426"/>
        <end position="1479"/>
    </location>
</feature>
<dbReference type="InterPro" id="IPR050875">
    <property type="entry name" value="Troponin_I"/>
</dbReference>
<feature type="compositionally biased region" description="Polar residues" evidence="7">
    <location>
        <begin position="236"/>
        <end position="256"/>
    </location>
</feature>
<evidence type="ECO:0000256" key="3">
    <source>
        <dbReference type="ARBA" id="ARBA00010042"/>
    </source>
</evidence>
<dbReference type="Pfam" id="PF03941">
    <property type="entry name" value="INCENP_ARK-bind"/>
    <property type="match status" value="1"/>
</dbReference>
<dbReference type="InterPro" id="IPR005635">
    <property type="entry name" value="Inner_centromere_prot_ARK-bd"/>
</dbReference>
<evidence type="ECO:0000313" key="9">
    <source>
        <dbReference type="EMBL" id="CAH9119994.1"/>
    </source>
</evidence>
<keyword evidence="4" id="KW-0963">Cytoplasm</keyword>
<feature type="compositionally biased region" description="Acidic residues" evidence="7">
    <location>
        <begin position="1562"/>
        <end position="1571"/>
    </location>
</feature>
<feature type="region of interest" description="Disordered" evidence="7">
    <location>
        <begin position="694"/>
        <end position="725"/>
    </location>
</feature>
<dbReference type="EMBL" id="CAMAPF010000915">
    <property type="protein sequence ID" value="CAH9119994.1"/>
    <property type="molecule type" value="Genomic_DNA"/>
</dbReference>
<feature type="domain" description="Inner centromere protein ARK-binding" evidence="8">
    <location>
        <begin position="1560"/>
        <end position="1613"/>
    </location>
</feature>
<name>A0AAV0EBE9_9ASTE</name>
<dbReference type="GO" id="GO:0005819">
    <property type="term" value="C:spindle"/>
    <property type="evidence" value="ECO:0007669"/>
    <property type="project" value="UniProtKB-SubCell"/>
</dbReference>
<keyword evidence="5" id="KW-0206">Cytoskeleton</keyword>
<feature type="compositionally biased region" description="Basic residues" evidence="7">
    <location>
        <begin position="1303"/>
        <end position="1312"/>
    </location>
</feature>
<accession>A0AAV0EBE9</accession>
<reference evidence="9" key="1">
    <citation type="submission" date="2022-07" db="EMBL/GenBank/DDBJ databases">
        <authorList>
            <person name="Macas J."/>
            <person name="Novak P."/>
            <person name="Neumann P."/>
        </authorList>
    </citation>
    <scope>NUCLEOTIDE SEQUENCE</scope>
</reference>
<comment type="similarity">
    <text evidence="3">Belongs to the INCENP family.</text>
</comment>
<dbReference type="Proteomes" id="UP001152523">
    <property type="component" value="Unassembled WGS sequence"/>
</dbReference>
<gene>
    <name evidence="9" type="ORF">CEPIT_LOCUS22853</name>
</gene>
<dbReference type="PANTHER" id="PTHR13738">
    <property type="entry name" value="TROPONIN I"/>
    <property type="match status" value="1"/>
</dbReference>
<evidence type="ECO:0000256" key="6">
    <source>
        <dbReference type="ARBA" id="ARBA00023242"/>
    </source>
</evidence>
<feature type="compositionally biased region" description="Basic and acidic residues" evidence="7">
    <location>
        <begin position="296"/>
        <end position="312"/>
    </location>
</feature>
<feature type="region of interest" description="Disordered" evidence="7">
    <location>
        <begin position="1555"/>
        <end position="1576"/>
    </location>
</feature>
<evidence type="ECO:0000256" key="2">
    <source>
        <dbReference type="ARBA" id="ARBA00004186"/>
    </source>
</evidence>
<evidence type="ECO:0000256" key="5">
    <source>
        <dbReference type="ARBA" id="ARBA00023212"/>
    </source>
</evidence>
<keyword evidence="6" id="KW-0539">Nucleus</keyword>
<comment type="caution">
    <text evidence="9">The sequence shown here is derived from an EMBL/GenBank/DDBJ whole genome shotgun (WGS) entry which is preliminary data.</text>
</comment>
<dbReference type="PANTHER" id="PTHR13738:SF1">
    <property type="entry name" value="TROPONIN I"/>
    <property type="match status" value="1"/>
</dbReference>